<sequence>MSAFVQSRNVRLAARRHDDQPRSDRLIRLQDQTGAGEGHPFEDETGQTFWIYRSGDGIDPETGSHRWFMHGIFA</sequence>
<keyword evidence="3" id="KW-1185">Reference proteome</keyword>
<comment type="caution">
    <text evidence="2">The sequence shown here is derived from an EMBL/GenBank/DDBJ whole genome shotgun (WGS) entry which is preliminary data.</text>
</comment>
<feature type="compositionally biased region" description="Basic and acidic residues" evidence="1">
    <location>
        <begin position="15"/>
        <end position="24"/>
    </location>
</feature>
<feature type="region of interest" description="Disordered" evidence="1">
    <location>
        <begin position="1"/>
        <end position="24"/>
    </location>
</feature>
<dbReference type="EMBL" id="JARFYN010000029">
    <property type="protein sequence ID" value="MDL2408074.1"/>
    <property type="molecule type" value="Genomic_DNA"/>
</dbReference>
<protein>
    <submittedName>
        <fullName evidence="2">Uncharacterized protein</fullName>
    </submittedName>
</protein>
<dbReference type="RefSeq" id="WP_285881539.1">
    <property type="nucleotide sequence ID" value="NZ_JARFYN010000029.1"/>
</dbReference>
<reference evidence="2" key="1">
    <citation type="submission" date="2023-06" db="EMBL/GenBank/DDBJ databases">
        <title>Phylogenetic Diversity of Rhizobium strains.</title>
        <authorList>
            <person name="Moura F.T."/>
            <person name="Helene L.C.F."/>
            <person name="Hungria M."/>
        </authorList>
    </citation>
    <scope>NUCLEOTIDE SEQUENCE</scope>
    <source>
        <strain evidence="2">CCGE524</strain>
    </source>
</reference>
<accession>A0ABT7KHG1</accession>
<evidence type="ECO:0000313" key="3">
    <source>
        <dbReference type="Proteomes" id="UP001172630"/>
    </source>
</evidence>
<proteinExistence type="predicted"/>
<gene>
    <name evidence="2" type="ORF">PY650_20900</name>
</gene>
<organism evidence="2 3">
    <name type="scientific">Rhizobium calliandrae</name>
    <dbReference type="NCBI Taxonomy" id="1312182"/>
    <lineage>
        <taxon>Bacteria</taxon>
        <taxon>Pseudomonadati</taxon>
        <taxon>Pseudomonadota</taxon>
        <taxon>Alphaproteobacteria</taxon>
        <taxon>Hyphomicrobiales</taxon>
        <taxon>Rhizobiaceae</taxon>
        <taxon>Rhizobium/Agrobacterium group</taxon>
        <taxon>Rhizobium</taxon>
    </lineage>
</organism>
<evidence type="ECO:0000256" key="1">
    <source>
        <dbReference type="SAM" id="MobiDB-lite"/>
    </source>
</evidence>
<name>A0ABT7KHG1_9HYPH</name>
<evidence type="ECO:0000313" key="2">
    <source>
        <dbReference type="EMBL" id="MDL2408074.1"/>
    </source>
</evidence>
<dbReference type="Proteomes" id="UP001172630">
    <property type="component" value="Unassembled WGS sequence"/>
</dbReference>